<feature type="region of interest" description="Disordered" evidence="1">
    <location>
        <begin position="32"/>
        <end position="52"/>
    </location>
</feature>
<feature type="non-terminal residue" evidence="2">
    <location>
        <position position="159"/>
    </location>
</feature>
<gene>
    <name evidence="2" type="ORF">Tci_910818</name>
</gene>
<dbReference type="EMBL" id="BKCJ011507002">
    <property type="protein sequence ID" value="GFD38849.1"/>
    <property type="molecule type" value="Genomic_DNA"/>
</dbReference>
<name>A0A699VWY2_TANCI</name>
<organism evidence="2">
    <name type="scientific">Tanacetum cinerariifolium</name>
    <name type="common">Dalmatian daisy</name>
    <name type="synonym">Chrysanthemum cinerariifolium</name>
    <dbReference type="NCBI Taxonomy" id="118510"/>
    <lineage>
        <taxon>Eukaryota</taxon>
        <taxon>Viridiplantae</taxon>
        <taxon>Streptophyta</taxon>
        <taxon>Embryophyta</taxon>
        <taxon>Tracheophyta</taxon>
        <taxon>Spermatophyta</taxon>
        <taxon>Magnoliopsida</taxon>
        <taxon>eudicotyledons</taxon>
        <taxon>Gunneridae</taxon>
        <taxon>Pentapetalae</taxon>
        <taxon>asterids</taxon>
        <taxon>campanulids</taxon>
        <taxon>Asterales</taxon>
        <taxon>Asteraceae</taxon>
        <taxon>Asteroideae</taxon>
        <taxon>Anthemideae</taxon>
        <taxon>Anthemidinae</taxon>
        <taxon>Tanacetum</taxon>
    </lineage>
</organism>
<evidence type="ECO:0000256" key="1">
    <source>
        <dbReference type="SAM" id="MobiDB-lite"/>
    </source>
</evidence>
<proteinExistence type="predicted"/>
<evidence type="ECO:0000313" key="2">
    <source>
        <dbReference type="EMBL" id="GFD38849.1"/>
    </source>
</evidence>
<sequence length="159" mass="16173">APGGHPAAVGDVTAQGQRQQLAVLVYQAQRTAGQRSSGLGHERPVQPRPGTNRKAGVALAGLGEGVHVAILEGRHHHIAAVHRQQQRRAGQRGLQAAGPAGILATIGIEQAQLAGRGGHQQVGHQPGRGGRGHGRNGGRIGQVERKIGGLAAIGGAEPV</sequence>
<dbReference type="AlphaFoldDB" id="A0A699VWY2"/>
<reference evidence="2" key="1">
    <citation type="journal article" date="2019" name="Sci. Rep.">
        <title>Draft genome of Tanacetum cinerariifolium, the natural source of mosquito coil.</title>
        <authorList>
            <person name="Yamashiro T."/>
            <person name="Shiraishi A."/>
            <person name="Satake H."/>
            <person name="Nakayama K."/>
        </authorList>
    </citation>
    <scope>NUCLEOTIDE SEQUENCE</scope>
</reference>
<accession>A0A699VWY2</accession>
<protein>
    <submittedName>
        <fullName evidence="2">Uncharacterized protein</fullName>
    </submittedName>
</protein>
<feature type="non-terminal residue" evidence="2">
    <location>
        <position position="1"/>
    </location>
</feature>
<comment type="caution">
    <text evidence="2">The sequence shown here is derived from an EMBL/GenBank/DDBJ whole genome shotgun (WGS) entry which is preliminary data.</text>
</comment>
<feature type="region of interest" description="Disordered" evidence="1">
    <location>
        <begin position="116"/>
        <end position="143"/>
    </location>
</feature>